<comment type="caution">
    <text evidence="2">The sequence shown here is derived from an EMBL/GenBank/DDBJ whole genome shotgun (WGS) entry which is preliminary data.</text>
</comment>
<protein>
    <submittedName>
        <fullName evidence="2">Uncharacterized protein</fullName>
    </submittedName>
</protein>
<dbReference type="PANTHER" id="PTHR33973:SF4">
    <property type="entry name" value="OS07G0153300 PROTEIN"/>
    <property type="match status" value="1"/>
</dbReference>
<keyword evidence="3" id="KW-1185">Reference proteome</keyword>
<feature type="transmembrane region" description="Helical" evidence="1">
    <location>
        <begin position="652"/>
        <end position="671"/>
    </location>
</feature>
<sequence length="673" mass="76865">MRAAGRDQIIAKDGAITRYLLVFAWWVSTLPLWTLRIWSGDSTWLQDLILCLSLHTFYGFLTGALRFFRPSDFGWIINLDSHELWIYLEIFSLLGVCGGFAGGIVHRGHQLKAAEEHGYPNNPSIDEQLLPPLLIASRTTHSRIFPKKHSFSYSYLYVGIPVDARGRVSQALSVDSERPSWFDVRSAEYLVRGSAHLGLAGKLKQYLHTQGVTDREYSFAYLVTAPRFLGYSFNPVSFWYLYDSDAVLKYMILEVNNTFDERRMYLLRAGESEVGSTDETASDGRTNGRLTQVTFTQTFDKDFHVSPFNSRKGSYSLRATDPLASFEKNGQYTFDNTIVLRSSKESAKIVARVFSDGTPKDASTITQFELYGFIASWWWVGFITFPRIVRQARKLFFQRKLHVWYRPEVTETSVSRPYTSDEAVLEKYFRAFLDDAVAHAQSPLRLNYIPVHAQEIAMYSPGFTYEEDQMGTLTIRVISPSFYSRFVHYAHAKEAFDRECMSTDEKNRTVTIESPALLPILLQGMSKSAASRTTRKQNIIDQTRCSFLRRLRCPPPLATYPTPAEYSVSDIRAFGDAELDLFVKSVGEESARYRRVCVKQFLATRFAFGLPGLVETFDWLLRAASILATLVYCRHFAPLDIFRPRAFDVWDVWTTGALMVLANGVHIWSLIKG</sequence>
<organism evidence="2 3">
    <name type="scientific">Extremus antarcticus</name>
    <dbReference type="NCBI Taxonomy" id="702011"/>
    <lineage>
        <taxon>Eukaryota</taxon>
        <taxon>Fungi</taxon>
        <taxon>Dikarya</taxon>
        <taxon>Ascomycota</taxon>
        <taxon>Pezizomycotina</taxon>
        <taxon>Dothideomycetes</taxon>
        <taxon>Dothideomycetidae</taxon>
        <taxon>Mycosphaerellales</taxon>
        <taxon>Extremaceae</taxon>
        <taxon>Extremus</taxon>
    </lineage>
</organism>
<proteinExistence type="predicted"/>
<dbReference type="AlphaFoldDB" id="A0AAJ0DDD4"/>
<feature type="transmembrane region" description="Helical" evidence="1">
    <location>
        <begin position="20"/>
        <end position="38"/>
    </location>
</feature>
<keyword evidence="1" id="KW-0812">Transmembrane</keyword>
<reference evidence="2" key="1">
    <citation type="submission" date="2023-04" db="EMBL/GenBank/DDBJ databases">
        <title>Black Yeasts Isolated from many extreme environments.</title>
        <authorList>
            <person name="Coleine C."/>
            <person name="Stajich J.E."/>
            <person name="Selbmann L."/>
        </authorList>
    </citation>
    <scope>NUCLEOTIDE SEQUENCE</scope>
    <source>
        <strain evidence="2">CCFEE 5312</strain>
    </source>
</reference>
<keyword evidence="1" id="KW-0472">Membrane</keyword>
<evidence type="ECO:0000313" key="2">
    <source>
        <dbReference type="EMBL" id="KAK3051679.1"/>
    </source>
</evidence>
<feature type="transmembrane region" description="Helical" evidence="1">
    <location>
        <begin position="86"/>
        <end position="105"/>
    </location>
</feature>
<keyword evidence="1" id="KW-1133">Transmembrane helix</keyword>
<dbReference type="EMBL" id="JAWDJX010000025">
    <property type="protein sequence ID" value="KAK3051679.1"/>
    <property type="molecule type" value="Genomic_DNA"/>
</dbReference>
<gene>
    <name evidence="2" type="ORF">LTR09_007335</name>
</gene>
<name>A0AAJ0DDD4_9PEZI</name>
<feature type="transmembrane region" description="Helical" evidence="1">
    <location>
        <begin position="44"/>
        <end position="65"/>
    </location>
</feature>
<evidence type="ECO:0000313" key="3">
    <source>
        <dbReference type="Proteomes" id="UP001271007"/>
    </source>
</evidence>
<dbReference type="Proteomes" id="UP001271007">
    <property type="component" value="Unassembled WGS sequence"/>
</dbReference>
<dbReference type="PANTHER" id="PTHR33973">
    <property type="entry name" value="OS07G0153300 PROTEIN"/>
    <property type="match status" value="1"/>
</dbReference>
<dbReference type="InterPro" id="IPR010775">
    <property type="entry name" value="DUF1365"/>
</dbReference>
<accession>A0AAJ0DDD4</accession>
<evidence type="ECO:0000256" key="1">
    <source>
        <dbReference type="SAM" id="Phobius"/>
    </source>
</evidence>
<feature type="transmembrane region" description="Helical" evidence="1">
    <location>
        <begin position="370"/>
        <end position="389"/>
    </location>
</feature>
<dbReference type="Pfam" id="PF07103">
    <property type="entry name" value="DUF1365"/>
    <property type="match status" value="1"/>
</dbReference>